<organism evidence="1 2">
    <name type="scientific">Crenichthys baileyi</name>
    <name type="common">White River springfish</name>
    <dbReference type="NCBI Taxonomy" id="28760"/>
    <lineage>
        <taxon>Eukaryota</taxon>
        <taxon>Metazoa</taxon>
        <taxon>Chordata</taxon>
        <taxon>Craniata</taxon>
        <taxon>Vertebrata</taxon>
        <taxon>Euteleostomi</taxon>
        <taxon>Actinopterygii</taxon>
        <taxon>Neopterygii</taxon>
        <taxon>Teleostei</taxon>
        <taxon>Neoteleostei</taxon>
        <taxon>Acanthomorphata</taxon>
        <taxon>Ovalentaria</taxon>
        <taxon>Atherinomorphae</taxon>
        <taxon>Cyprinodontiformes</taxon>
        <taxon>Goodeidae</taxon>
        <taxon>Crenichthys</taxon>
    </lineage>
</organism>
<dbReference type="EMBL" id="JAHHUM010000001">
    <property type="protein sequence ID" value="KAK5624222.1"/>
    <property type="molecule type" value="Genomic_DNA"/>
</dbReference>
<evidence type="ECO:0008006" key="3">
    <source>
        <dbReference type="Google" id="ProtNLM"/>
    </source>
</evidence>
<dbReference type="PANTHER" id="PTHR37860">
    <property type="entry name" value="AGAP008810-PA"/>
    <property type="match status" value="1"/>
</dbReference>
<reference evidence="1 2" key="1">
    <citation type="submission" date="2021-06" db="EMBL/GenBank/DDBJ databases">
        <authorList>
            <person name="Palmer J.M."/>
        </authorList>
    </citation>
    <scope>NUCLEOTIDE SEQUENCE [LARGE SCALE GENOMIC DNA]</scope>
    <source>
        <strain evidence="1 2">MEX-2019</strain>
        <tissue evidence="1">Muscle</tissue>
    </source>
</reference>
<accession>A0AAV9SSC3</accession>
<name>A0AAV9SSC3_9TELE</name>
<sequence length="1386" mass="152341">MSSKSLRFEGIFAIAVMLGGGAGPKRRQEDGSRMTLIHPQASANISVSHSGCVTKLNAVLHAEGAQKGALTLFITCNPHHSLHASVLHFINAVKTLRFPTSGSPPLNVSGGYLPQVDFSLDLGQCYLRGNVGKMTSSQTEAVQPSLIVNVTSHCPLLQGTILPQSLALQGLLSVTSCQVTMKSSLRADDEDVSLELIQSCMTPHLSGTITHSFHGLKSQGLPQIISMEAMGPKGSDQAGAVIIKIGRCKIRARRTSQDRRIAHWLWALETDCPVLQAHVNGSVWKHPGGMWTAAMETDLKGRRAFLRVDAKPQPELSVEAVLDHDSPALRALPKSIKLRLSSSSGVHDAEVLVQMEECSLRASGGVMSEPGLQVSLLYNNNCTTIQELGSPNSMQASGSLLLSPASVYSHIFIVKDGKELHTVLTARQTEDQNEAFLNLKHSMPLLRKLGLPVNASLAINSESHNNGSCSFAFNSSAGNQKFSQEFKMEKKLENVRVQSQLKHTVNYLKNLGVPRSYNFQAELGFAEGKIVSLQSQCGDQQAGLRLHLKSFPVLKEMRGTMWHNSSWLHHHGLPLKIEGLGSIKGALSQLQSRAQLSVDGHKLLISGLNVSVADGHLAVLLSYSPTPLNQTRTQHRLDTVLTVQFKGPLRSTSLDIHPQDWRFRLAGEAGGWGTRGGTKEARFTLRHTEHGKTSPAFQVEAWGRLTESELKGSMVVNPELSSSFALIVQGHNSTPRKDLMVNVVHSIPQMLVYLPSQLNLRSQVNQSQSSVAALVELLSGRKKLCAQGELAAIESGYRQTVEVKHSCPQLKPLPRTIAVRTVYEARTWSYLIQQAAVWGSHEFSLSGLYSSPPSLELGNQTLMVQIGGFPRLSSLEMVHESSLHGRLDSILLGWKRQGQVEQVRALSSWSHSEETNETKLELKHPFSSMLSQLSIHILSHSSQRKRSSRHRTHLSWSGVVPVNITLNLNKLNSNVGRACVLVSAQWMAVSSGRGCVSMVQTNLRDHLEHRVELGVCPEQPTLWWSGSHRVISGEELFYTESHLSVPGQLHQSSFTLALTNSSTAQGTNISLYTQSMVGNWSLELESSALSWPHRSGLQVQATLDHSQKIWLNGTLEGHCLRTTAGYMNGSGICEDLSAAVCAGNNHNLRMDVQRREGCRESKTLGSLSLEIANQRLIMKASGCLERLTAAEERFHSLSSQIQKDLMERIKTLQHLLTETIKQSADSRLPQEWSSVPLLVLKQAEALHALQDRGLLSLWLRSSLRHTLTSSLPNFLGQLQQASLLGQQELRRPLATLAGVYQDVKGQRLEAAWKEAVVMWTERLVDVLRAELENPNLRTLSLAGVIALRAALDVACQQTYHWAETRLAMALSGVRKRLASLYKFIPR</sequence>
<dbReference type="Proteomes" id="UP001311232">
    <property type="component" value="Unassembled WGS sequence"/>
</dbReference>
<keyword evidence="2" id="KW-1185">Reference proteome</keyword>
<dbReference type="PANTHER" id="PTHR37860:SF2">
    <property type="entry name" value="VITELLOGENIN DOMAIN-CONTAINING PROTEIN"/>
    <property type="match status" value="1"/>
</dbReference>
<gene>
    <name evidence="1" type="ORF">CRENBAI_000040</name>
</gene>
<evidence type="ECO:0000313" key="2">
    <source>
        <dbReference type="Proteomes" id="UP001311232"/>
    </source>
</evidence>
<comment type="caution">
    <text evidence="1">The sequence shown here is derived from an EMBL/GenBank/DDBJ whole genome shotgun (WGS) entry which is preliminary data.</text>
</comment>
<evidence type="ECO:0000313" key="1">
    <source>
        <dbReference type="EMBL" id="KAK5624222.1"/>
    </source>
</evidence>
<protein>
    <recommendedName>
        <fullName evidence="3">VWFD domain-containing protein</fullName>
    </recommendedName>
</protein>
<proteinExistence type="predicted"/>